<dbReference type="SUPFAM" id="SSF51735">
    <property type="entry name" value="NAD(P)-binding Rossmann-fold domains"/>
    <property type="match status" value="1"/>
</dbReference>
<name>A0ABQ1S233_9SPHN</name>
<dbReference type="InterPro" id="IPR036291">
    <property type="entry name" value="NAD(P)-bd_dom_sf"/>
</dbReference>
<dbReference type="PRINTS" id="PR00081">
    <property type="entry name" value="GDHRDH"/>
</dbReference>
<gene>
    <name evidence="2" type="ORF">GCM10011515_05180</name>
</gene>
<protein>
    <submittedName>
        <fullName evidence="2">3-hydroxyacyl-CoA dehydrogenase</fullName>
    </submittedName>
</protein>
<dbReference type="InterPro" id="IPR002347">
    <property type="entry name" value="SDR_fam"/>
</dbReference>
<dbReference type="PANTHER" id="PTHR43658">
    <property type="entry name" value="SHORT-CHAIN DEHYDROGENASE/REDUCTASE"/>
    <property type="match status" value="1"/>
</dbReference>
<dbReference type="EMBL" id="BMKL01000001">
    <property type="protein sequence ID" value="GGD88473.1"/>
    <property type="molecule type" value="Genomic_DNA"/>
</dbReference>
<sequence>MTADSWVENDAMKLEAGLAAVVTGGASGLGRASAQALSDAGFKVAIFDVNDEAGEAHAKAIGGLFCHVDITDEDSVLAGFEKARAAHGQERVTVHCAMTSRRGKTVGWDKASGGYKRLSTEDYAFGAEGVLVSSYRVASISALGMANAEPLNEDGERGVIILTASVAAQDGQIGQVIYGSCKAGVNGLVLPMARDLMDLGIRVNSIMPGIFATPLMLGMKDRNPAMWDQLNASVPFPKRLGEPDEFASLVLEIARNGYLNAHQFRLDGGIRMPPK</sequence>
<dbReference type="Gene3D" id="3.40.50.720">
    <property type="entry name" value="NAD(P)-binding Rossmann-like Domain"/>
    <property type="match status" value="1"/>
</dbReference>
<evidence type="ECO:0000313" key="2">
    <source>
        <dbReference type="EMBL" id="GGD88473.1"/>
    </source>
</evidence>
<evidence type="ECO:0000256" key="1">
    <source>
        <dbReference type="ARBA" id="ARBA00023002"/>
    </source>
</evidence>
<dbReference type="PROSITE" id="PS00061">
    <property type="entry name" value="ADH_SHORT"/>
    <property type="match status" value="1"/>
</dbReference>
<dbReference type="Pfam" id="PF13561">
    <property type="entry name" value="adh_short_C2"/>
    <property type="match status" value="1"/>
</dbReference>
<comment type="caution">
    <text evidence="2">The sequence shown here is derived from an EMBL/GenBank/DDBJ whole genome shotgun (WGS) entry which is preliminary data.</text>
</comment>
<evidence type="ECO:0000313" key="3">
    <source>
        <dbReference type="Proteomes" id="UP000619041"/>
    </source>
</evidence>
<accession>A0ABQ1S233</accession>
<dbReference type="PANTHER" id="PTHR43658:SF8">
    <property type="entry name" value="17-BETA-HYDROXYSTEROID DEHYDROGENASE 14-RELATED"/>
    <property type="match status" value="1"/>
</dbReference>
<proteinExistence type="predicted"/>
<keyword evidence="1" id="KW-0560">Oxidoreductase</keyword>
<organism evidence="2 3">
    <name type="scientific">Tsuneonella deserti</name>
    <dbReference type="NCBI Taxonomy" id="2035528"/>
    <lineage>
        <taxon>Bacteria</taxon>
        <taxon>Pseudomonadati</taxon>
        <taxon>Pseudomonadota</taxon>
        <taxon>Alphaproteobacteria</taxon>
        <taxon>Sphingomonadales</taxon>
        <taxon>Erythrobacteraceae</taxon>
        <taxon>Tsuneonella</taxon>
    </lineage>
</organism>
<reference evidence="3" key="1">
    <citation type="journal article" date="2019" name="Int. J. Syst. Evol. Microbiol.">
        <title>The Global Catalogue of Microorganisms (GCM) 10K type strain sequencing project: providing services to taxonomists for standard genome sequencing and annotation.</title>
        <authorList>
            <consortium name="The Broad Institute Genomics Platform"/>
            <consortium name="The Broad Institute Genome Sequencing Center for Infectious Disease"/>
            <person name="Wu L."/>
            <person name="Ma J."/>
        </authorList>
    </citation>
    <scope>NUCLEOTIDE SEQUENCE [LARGE SCALE GENOMIC DNA]</scope>
    <source>
        <strain evidence="3">CGMCC 1.15959</strain>
    </source>
</reference>
<dbReference type="Proteomes" id="UP000619041">
    <property type="component" value="Unassembled WGS sequence"/>
</dbReference>
<keyword evidence="3" id="KW-1185">Reference proteome</keyword>
<dbReference type="InterPro" id="IPR020904">
    <property type="entry name" value="Sc_DH/Rdtase_CS"/>
</dbReference>